<keyword evidence="1" id="KW-0812">Transmembrane</keyword>
<evidence type="ECO:0000256" key="1">
    <source>
        <dbReference type="SAM" id="Phobius"/>
    </source>
</evidence>
<keyword evidence="1" id="KW-0472">Membrane</keyword>
<feature type="non-terminal residue" evidence="2">
    <location>
        <position position="62"/>
    </location>
</feature>
<gene>
    <name evidence="2" type="ORF">EZS28_041007</name>
</gene>
<sequence>MQQVTTYQIVPGQDSALARQKLNFHKGGSIQGIAISLIISLALVVVGIIILIFVKSKVPGII</sequence>
<dbReference type="EMBL" id="SNRW01022880">
    <property type="protein sequence ID" value="KAA6363466.1"/>
    <property type="molecule type" value="Genomic_DNA"/>
</dbReference>
<feature type="transmembrane region" description="Helical" evidence="1">
    <location>
        <begin position="30"/>
        <end position="54"/>
    </location>
</feature>
<comment type="caution">
    <text evidence="2">The sequence shown here is derived from an EMBL/GenBank/DDBJ whole genome shotgun (WGS) entry which is preliminary data.</text>
</comment>
<dbReference type="Proteomes" id="UP000324800">
    <property type="component" value="Unassembled WGS sequence"/>
</dbReference>
<proteinExistence type="predicted"/>
<protein>
    <submittedName>
        <fullName evidence="2">Uncharacterized protein</fullName>
    </submittedName>
</protein>
<keyword evidence="1" id="KW-1133">Transmembrane helix</keyword>
<dbReference type="AlphaFoldDB" id="A0A5J4TY90"/>
<reference evidence="2 3" key="1">
    <citation type="submission" date="2019-03" db="EMBL/GenBank/DDBJ databases">
        <title>Single cell metagenomics reveals metabolic interactions within the superorganism composed of flagellate Streblomastix strix and complex community of Bacteroidetes bacteria on its surface.</title>
        <authorList>
            <person name="Treitli S.C."/>
            <person name="Kolisko M."/>
            <person name="Husnik F."/>
            <person name="Keeling P."/>
            <person name="Hampl V."/>
        </authorList>
    </citation>
    <scope>NUCLEOTIDE SEQUENCE [LARGE SCALE GENOMIC DNA]</scope>
    <source>
        <strain evidence="2">ST1C</strain>
    </source>
</reference>
<evidence type="ECO:0000313" key="2">
    <source>
        <dbReference type="EMBL" id="KAA6363466.1"/>
    </source>
</evidence>
<name>A0A5J4TY90_9EUKA</name>
<organism evidence="2 3">
    <name type="scientific">Streblomastix strix</name>
    <dbReference type="NCBI Taxonomy" id="222440"/>
    <lineage>
        <taxon>Eukaryota</taxon>
        <taxon>Metamonada</taxon>
        <taxon>Preaxostyla</taxon>
        <taxon>Oxymonadida</taxon>
        <taxon>Streblomastigidae</taxon>
        <taxon>Streblomastix</taxon>
    </lineage>
</organism>
<accession>A0A5J4TY90</accession>
<evidence type="ECO:0000313" key="3">
    <source>
        <dbReference type="Proteomes" id="UP000324800"/>
    </source>
</evidence>